<dbReference type="EMBL" id="QOIL01000005">
    <property type="protein sequence ID" value="RCG31185.1"/>
    <property type="molecule type" value="Genomic_DNA"/>
</dbReference>
<dbReference type="Proteomes" id="UP000253094">
    <property type="component" value="Unassembled WGS sequence"/>
</dbReference>
<evidence type="ECO:0000313" key="2">
    <source>
        <dbReference type="EMBL" id="RCG31185.1"/>
    </source>
</evidence>
<dbReference type="SUPFAM" id="SSF51735">
    <property type="entry name" value="NAD(P)-binding Rossmann-fold domains"/>
    <property type="match status" value="1"/>
</dbReference>
<dbReference type="InterPro" id="IPR036291">
    <property type="entry name" value="NAD(P)-bd_dom_sf"/>
</dbReference>
<dbReference type="InterPro" id="IPR001509">
    <property type="entry name" value="Epimerase_deHydtase"/>
</dbReference>
<dbReference type="PANTHER" id="PTHR43245:SF13">
    <property type="entry name" value="UDP-D-APIOSE_UDP-D-XYLOSE SYNTHASE 2"/>
    <property type="match status" value="1"/>
</dbReference>
<reference evidence="2 3" key="1">
    <citation type="submission" date="2018-06" db="EMBL/GenBank/DDBJ databases">
        <title>Sphaerisporangium craniellae sp. nov., isolated from a marine sponge in the South China Sea.</title>
        <authorList>
            <person name="Li L."/>
        </authorList>
    </citation>
    <scope>NUCLEOTIDE SEQUENCE [LARGE SCALE GENOMIC DNA]</scope>
    <source>
        <strain evidence="2 3">CCTCC AA 208026</strain>
    </source>
</reference>
<gene>
    <name evidence="2" type="ORF">DQ384_10605</name>
</gene>
<protein>
    <submittedName>
        <fullName evidence="2">NAD-dependent epimerase/dehydratase family protein</fullName>
    </submittedName>
</protein>
<dbReference type="Pfam" id="PF01370">
    <property type="entry name" value="Epimerase"/>
    <property type="match status" value="1"/>
</dbReference>
<evidence type="ECO:0000259" key="1">
    <source>
        <dbReference type="Pfam" id="PF01370"/>
    </source>
</evidence>
<dbReference type="PANTHER" id="PTHR43245">
    <property type="entry name" value="BIFUNCTIONAL POLYMYXIN RESISTANCE PROTEIN ARNA"/>
    <property type="match status" value="1"/>
</dbReference>
<dbReference type="Gene3D" id="3.40.50.720">
    <property type="entry name" value="NAD(P)-binding Rossmann-like Domain"/>
    <property type="match status" value="1"/>
</dbReference>
<dbReference type="RefSeq" id="WP_114028564.1">
    <property type="nucleotide sequence ID" value="NZ_QOIL01000005.1"/>
</dbReference>
<keyword evidence="3" id="KW-1185">Reference proteome</keyword>
<accession>A0A367FNH9</accession>
<evidence type="ECO:0000313" key="3">
    <source>
        <dbReference type="Proteomes" id="UP000253094"/>
    </source>
</evidence>
<feature type="domain" description="NAD-dependent epimerase/dehydratase" evidence="1">
    <location>
        <begin position="7"/>
        <end position="233"/>
    </location>
</feature>
<name>A0A367FNH9_9ACTN</name>
<dbReference type="AlphaFoldDB" id="A0A367FNH9"/>
<comment type="caution">
    <text evidence="2">The sequence shown here is derived from an EMBL/GenBank/DDBJ whole genome shotgun (WGS) entry which is preliminary data.</text>
</comment>
<sequence length="324" mass="34478">MAGARAVVTGGSGFIGRHLVRALLARGDEVTVFDREPDPLVRTVVGDIRDEARLAEAIGPGADVVYHLAAEVGVDRYLDRPLDVIDVNFQGTRNVLERAVAAGARVVVASTSEVFGKNPAVPWAEDADRVLGSTAADRWTYSSAKAMSEHLTLAFCRQHGLDAAIVRYFNAYGPGQRPAFVMSRTVHRALNGQPLAVYDGGRQTRCFTYVADAVAGTLLVADRGGAGEVFNLGSMTESTVREAITTVAALTGARTVEVDARAALGPAYEDVPRRVPDSTKARRLLGWEATTPLAEGVARTIEWARANPWWLAVPDSGVPVAAAS</sequence>
<dbReference type="InterPro" id="IPR050177">
    <property type="entry name" value="Lipid_A_modif_metabolic_enz"/>
</dbReference>
<organism evidence="2 3">
    <name type="scientific">Sphaerisporangium album</name>
    <dbReference type="NCBI Taxonomy" id="509200"/>
    <lineage>
        <taxon>Bacteria</taxon>
        <taxon>Bacillati</taxon>
        <taxon>Actinomycetota</taxon>
        <taxon>Actinomycetes</taxon>
        <taxon>Streptosporangiales</taxon>
        <taxon>Streptosporangiaceae</taxon>
        <taxon>Sphaerisporangium</taxon>
    </lineage>
</organism>
<dbReference type="OrthoDB" id="3513148at2"/>
<proteinExistence type="predicted"/>